<dbReference type="RefSeq" id="WP_107762548.1">
    <property type="nucleotide sequence ID" value="NZ_QAOK01000017.1"/>
</dbReference>
<name>A0A2T5I8Y8_9PROT</name>
<evidence type="ECO:0000313" key="1">
    <source>
        <dbReference type="EMBL" id="PTQ80291.1"/>
    </source>
</evidence>
<dbReference type="EMBL" id="QAOK01000017">
    <property type="protein sequence ID" value="PTQ80291.1"/>
    <property type="molecule type" value="Genomic_DNA"/>
</dbReference>
<evidence type="ECO:0000313" key="2">
    <source>
        <dbReference type="Proteomes" id="UP000244152"/>
    </source>
</evidence>
<organism evidence="1 2">
    <name type="scientific">Nitrosospira multiformis</name>
    <dbReference type="NCBI Taxonomy" id="1231"/>
    <lineage>
        <taxon>Bacteria</taxon>
        <taxon>Pseudomonadati</taxon>
        <taxon>Pseudomonadota</taxon>
        <taxon>Betaproteobacteria</taxon>
        <taxon>Nitrosomonadales</taxon>
        <taxon>Nitrosomonadaceae</taxon>
        <taxon>Nitrosospira</taxon>
    </lineage>
</organism>
<accession>A0A2T5I8Y8</accession>
<dbReference type="AlphaFoldDB" id="A0A2T5I8Y8"/>
<protein>
    <submittedName>
        <fullName evidence="1">Uncharacterized protein</fullName>
    </submittedName>
</protein>
<reference evidence="1 2" key="1">
    <citation type="submission" date="2018-04" db="EMBL/GenBank/DDBJ databases">
        <title>Active sludge and wastewater microbial communities from Klosterneuburg, Austria.</title>
        <authorList>
            <person name="Wagner M."/>
        </authorList>
    </citation>
    <scope>NUCLEOTIDE SEQUENCE [LARGE SCALE GENOMIC DNA]</scope>
    <source>
        <strain evidence="1 2">Nl12</strain>
    </source>
</reference>
<sequence length="269" mass="29688">MNRKNRLSKTPARKLRDLDDHLHLLRESLAKLVAGDDAYLKPLAAELRVLACKSSGTEGLLWRILDEIKMEDDVHVHLSCNLNRDHPLTVGLRFSFVPVVRAGEGDPRVPPRRYSLKGIIKECEALVVAGEGYTHESLIRSVAEQMGSAHEDDGVAPHLVELTRTILANQPMLIRVLSSDAELVLEVGERTLAQLERDEGFVRKRRVPVVTSTEPKNFRLPAYIDGFDFDCAPPTLPPEGTVILALITPTPTGGKTPTLMISASVLRAT</sequence>
<proteinExistence type="predicted"/>
<comment type="caution">
    <text evidence="1">The sequence shown here is derived from an EMBL/GenBank/DDBJ whole genome shotgun (WGS) entry which is preliminary data.</text>
</comment>
<dbReference type="Proteomes" id="UP000244152">
    <property type="component" value="Unassembled WGS sequence"/>
</dbReference>
<gene>
    <name evidence="1" type="ORF">C8R21_11733</name>
</gene>